<comment type="caution">
    <text evidence="7">The sequence shown here is derived from an EMBL/GenBank/DDBJ whole genome shotgun (WGS) entry which is preliminary data.</text>
</comment>
<name>A0AAN9Y8V9_9HEMI</name>
<feature type="transmembrane region" description="Helical" evidence="5">
    <location>
        <begin position="469"/>
        <end position="498"/>
    </location>
</feature>
<dbReference type="AlphaFoldDB" id="A0AAN9Y8V9"/>
<feature type="transmembrane region" description="Helical" evidence="5">
    <location>
        <begin position="122"/>
        <end position="144"/>
    </location>
</feature>
<accession>A0AAN9Y8V9</accession>
<feature type="transmembrane region" description="Helical" evidence="5">
    <location>
        <begin position="156"/>
        <end position="177"/>
    </location>
</feature>
<dbReference type="PANTHER" id="PTHR11814">
    <property type="entry name" value="SULFATE TRANSPORTER"/>
    <property type="match status" value="1"/>
</dbReference>
<evidence type="ECO:0000313" key="7">
    <source>
        <dbReference type="EMBL" id="KAK7601820.1"/>
    </source>
</evidence>
<feature type="transmembrane region" description="Helical" evidence="5">
    <location>
        <begin position="233"/>
        <end position="254"/>
    </location>
</feature>
<keyword evidence="8" id="KW-1185">Reference proteome</keyword>
<keyword evidence="4 5" id="KW-0472">Membrane</keyword>
<dbReference type="InterPro" id="IPR011547">
    <property type="entry name" value="SLC26A/SulP_dom"/>
</dbReference>
<evidence type="ECO:0000256" key="5">
    <source>
        <dbReference type="SAM" id="Phobius"/>
    </source>
</evidence>
<sequence>MSNVVELMISVMDKHRVYKYLDAAWIQNEKSTITGVGATSSSDVETCEDCLKRSFSDCFSKMWFHRRLPCTKWIPQYSASYLLRDFIAGITVGLTAIPQGIAYANVAGLQPQYGLYSTIMPCFLYILLGGCKDMTLGPTAIMALMTYPHASKYGPAYSVLLCFLSGVIIMLLSILQLGSLVDFISLPVTVGFTAAAAFTIASAQIKNFLGLKVKSSNEVVDSWFSALTNLDKISWPDTLLGCATIVALLLGRYIKSKSSQYRGEGTALKFKFYSLWLLGLSGNAIVVITGSLLAYCLSQENVSPFILTGNVTGGLPDFHIPPFSTQNQTFSEMVSEMGSTVMAAPLISIMETIAIGKAFEKGKGVDATQEMIVLGISNVAGSFLGSMPISGSFTRSAVNNSSGVKTPFGGFFTGTLVLLALSFLTSLFYYIPKATLAGLIITAMIFMVEYHTIAVIWRTKKSDMIPLSTAFFFCLFFGIEIGMVIGIAVNLCVILYGISKPSIQISWLTVGDQRVLYVLPKENVLFPATGRIREVIIEECTKRDDYSPVIIDGSHIYRIDSSTSKGLSSLNDDLRARGQRLVLWKWNDIPVRTFLSFDDRLKWSIRFDDSLDRVINGKGTNSVLTENEKCNQ</sequence>
<organism evidence="7 8">
    <name type="scientific">Parthenolecanium corni</name>
    <dbReference type="NCBI Taxonomy" id="536013"/>
    <lineage>
        <taxon>Eukaryota</taxon>
        <taxon>Metazoa</taxon>
        <taxon>Ecdysozoa</taxon>
        <taxon>Arthropoda</taxon>
        <taxon>Hexapoda</taxon>
        <taxon>Insecta</taxon>
        <taxon>Pterygota</taxon>
        <taxon>Neoptera</taxon>
        <taxon>Paraneoptera</taxon>
        <taxon>Hemiptera</taxon>
        <taxon>Sternorrhyncha</taxon>
        <taxon>Coccoidea</taxon>
        <taxon>Coccidae</taxon>
        <taxon>Parthenolecanium</taxon>
    </lineage>
</organism>
<evidence type="ECO:0000313" key="8">
    <source>
        <dbReference type="Proteomes" id="UP001367676"/>
    </source>
</evidence>
<feature type="transmembrane region" description="Helical" evidence="5">
    <location>
        <begin position="340"/>
        <end position="359"/>
    </location>
</feature>
<dbReference type="EMBL" id="JBBCAQ010000010">
    <property type="protein sequence ID" value="KAK7601820.1"/>
    <property type="molecule type" value="Genomic_DNA"/>
</dbReference>
<feature type="transmembrane region" description="Helical" evidence="5">
    <location>
        <begin position="436"/>
        <end position="457"/>
    </location>
</feature>
<dbReference type="SUPFAM" id="SSF52091">
    <property type="entry name" value="SpoIIaa-like"/>
    <property type="match status" value="1"/>
</dbReference>
<dbReference type="Pfam" id="PF00916">
    <property type="entry name" value="Sulfate_transp"/>
    <property type="match status" value="1"/>
</dbReference>
<feature type="transmembrane region" description="Helical" evidence="5">
    <location>
        <begin position="275"/>
        <end position="295"/>
    </location>
</feature>
<keyword evidence="2 5" id="KW-0812">Transmembrane</keyword>
<dbReference type="Proteomes" id="UP001367676">
    <property type="component" value="Unassembled WGS sequence"/>
</dbReference>
<dbReference type="InterPro" id="IPR002645">
    <property type="entry name" value="STAS_dom"/>
</dbReference>
<gene>
    <name evidence="7" type="ORF">V9T40_009261</name>
</gene>
<dbReference type="InterPro" id="IPR036513">
    <property type="entry name" value="STAS_dom_sf"/>
</dbReference>
<protein>
    <recommendedName>
        <fullName evidence="6">STAS domain-containing protein</fullName>
    </recommendedName>
</protein>
<reference evidence="7 8" key="1">
    <citation type="submission" date="2024-03" db="EMBL/GenBank/DDBJ databases">
        <title>Adaptation during the transition from Ophiocordyceps entomopathogen to insect associate is accompanied by gene loss and intensified selection.</title>
        <authorList>
            <person name="Ward C.M."/>
            <person name="Onetto C.A."/>
            <person name="Borneman A.R."/>
        </authorList>
    </citation>
    <scope>NUCLEOTIDE SEQUENCE [LARGE SCALE GENOMIC DNA]</scope>
    <source>
        <strain evidence="7">AWRI1</strain>
        <tissue evidence="7">Single Adult Female</tissue>
    </source>
</reference>
<feature type="transmembrane region" description="Helical" evidence="5">
    <location>
        <begin position="184"/>
        <end position="205"/>
    </location>
</feature>
<feature type="domain" description="STAS" evidence="6">
    <location>
        <begin position="524"/>
        <end position="583"/>
    </location>
</feature>
<feature type="transmembrane region" description="Helical" evidence="5">
    <location>
        <begin position="409"/>
        <end position="429"/>
    </location>
</feature>
<dbReference type="CDD" id="cd07042">
    <property type="entry name" value="STAS_SulP_like_sulfate_transporter"/>
    <property type="match status" value="1"/>
</dbReference>
<evidence type="ECO:0000256" key="1">
    <source>
        <dbReference type="ARBA" id="ARBA00004141"/>
    </source>
</evidence>
<dbReference type="GO" id="GO:0016020">
    <property type="term" value="C:membrane"/>
    <property type="evidence" value="ECO:0007669"/>
    <property type="project" value="UniProtKB-SubCell"/>
</dbReference>
<dbReference type="GO" id="GO:0055085">
    <property type="term" value="P:transmembrane transport"/>
    <property type="evidence" value="ECO:0007669"/>
    <property type="project" value="InterPro"/>
</dbReference>
<evidence type="ECO:0000256" key="4">
    <source>
        <dbReference type="ARBA" id="ARBA00023136"/>
    </source>
</evidence>
<comment type="subcellular location">
    <subcellularLocation>
        <location evidence="1">Membrane</location>
        <topology evidence="1">Multi-pass membrane protein</topology>
    </subcellularLocation>
</comment>
<keyword evidence="3 5" id="KW-1133">Transmembrane helix</keyword>
<dbReference type="InterPro" id="IPR001902">
    <property type="entry name" value="SLC26A/SulP_fam"/>
</dbReference>
<dbReference type="PROSITE" id="PS50801">
    <property type="entry name" value="STAS"/>
    <property type="match status" value="1"/>
</dbReference>
<evidence type="ECO:0000256" key="3">
    <source>
        <dbReference type="ARBA" id="ARBA00022989"/>
    </source>
</evidence>
<proteinExistence type="predicted"/>
<feature type="transmembrane region" description="Helical" evidence="5">
    <location>
        <begin position="371"/>
        <end position="389"/>
    </location>
</feature>
<evidence type="ECO:0000259" key="6">
    <source>
        <dbReference type="PROSITE" id="PS50801"/>
    </source>
</evidence>
<evidence type="ECO:0000256" key="2">
    <source>
        <dbReference type="ARBA" id="ARBA00022692"/>
    </source>
</evidence>